<gene>
    <name evidence="1" type="ORF">IAD15_05130</name>
</gene>
<evidence type="ECO:0000313" key="1">
    <source>
        <dbReference type="EMBL" id="HIU13433.1"/>
    </source>
</evidence>
<reference evidence="1" key="1">
    <citation type="submission" date="2020-10" db="EMBL/GenBank/DDBJ databases">
        <authorList>
            <person name="Gilroy R."/>
        </authorList>
    </citation>
    <scope>NUCLEOTIDE SEQUENCE</scope>
    <source>
        <strain evidence="1">CHK195-11698</strain>
    </source>
</reference>
<proteinExistence type="predicted"/>
<reference evidence="1" key="2">
    <citation type="journal article" date="2021" name="PeerJ">
        <title>Extensive microbial diversity within the chicken gut microbiome revealed by metagenomics and culture.</title>
        <authorList>
            <person name="Gilroy R."/>
            <person name="Ravi A."/>
            <person name="Getino M."/>
            <person name="Pursley I."/>
            <person name="Horton D.L."/>
            <person name="Alikhan N.F."/>
            <person name="Baker D."/>
            <person name="Gharbi K."/>
            <person name="Hall N."/>
            <person name="Watson M."/>
            <person name="Adriaenssens E.M."/>
            <person name="Foster-Nyarko E."/>
            <person name="Jarju S."/>
            <person name="Secka A."/>
            <person name="Antonio M."/>
            <person name="Oren A."/>
            <person name="Chaudhuri R.R."/>
            <person name="La Ragione R."/>
            <person name="Hildebrand F."/>
            <person name="Pallen M.J."/>
        </authorList>
    </citation>
    <scope>NUCLEOTIDE SEQUENCE</scope>
    <source>
        <strain evidence="1">CHK195-11698</strain>
    </source>
</reference>
<comment type="caution">
    <text evidence="1">The sequence shown here is derived from an EMBL/GenBank/DDBJ whole genome shotgun (WGS) entry which is preliminary data.</text>
</comment>
<accession>A0A9D1HMV7</accession>
<dbReference type="AlphaFoldDB" id="A0A9D1HMV7"/>
<dbReference type="Proteomes" id="UP000824175">
    <property type="component" value="Unassembled WGS sequence"/>
</dbReference>
<sequence length="98" mass="11620">MRIINLKVTYPSEVETHLPLVSWELDGINDMLLRSVQVYLYENDKVVFLHEYRMTERCSSWLDYRLDPSICYHLKVVVRDLEGNRAVTGLFLKQSEID</sequence>
<protein>
    <submittedName>
        <fullName evidence="1">Uncharacterized protein</fullName>
    </submittedName>
</protein>
<dbReference type="EMBL" id="DVMJ01000044">
    <property type="protein sequence ID" value="HIU13433.1"/>
    <property type="molecule type" value="Genomic_DNA"/>
</dbReference>
<organism evidence="1 2">
    <name type="scientific">Candidatus Fimiplasma intestinipullorum</name>
    <dbReference type="NCBI Taxonomy" id="2840825"/>
    <lineage>
        <taxon>Bacteria</taxon>
        <taxon>Bacillati</taxon>
        <taxon>Bacillota</taxon>
        <taxon>Clostridia</taxon>
        <taxon>Eubacteriales</taxon>
        <taxon>Candidatus Fimiplasma</taxon>
    </lineage>
</organism>
<name>A0A9D1HMV7_9FIRM</name>
<evidence type="ECO:0000313" key="2">
    <source>
        <dbReference type="Proteomes" id="UP000824175"/>
    </source>
</evidence>